<accession>A0ABU3ZA61</accession>
<keyword evidence="5 8" id="KW-0812">Transmembrane</keyword>
<evidence type="ECO:0000256" key="7">
    <source>
        <dbReference type="ARBA" id="ARBA00023136"/>
    </source>
</evidence>
<comment type="subcellular location">
    <subcellularLocation>
        <location evidence="1">Cell membrane</location>
        <topology evidence="1">Multi-pass membrane protein</topology>
    </subcellularLocation>
</comment>
<keyword evidence="3" id="KW-0813">Transport</keyword>
<dbReference type="PANTHER" id="PTHR21716">
    <property type="entry name" value="TRANSMEMBRANE PROTEIN"/>
    <property type="match status" value="1"/>
</dbReference>
<evidence type="ECO:0000256" key="8">
    <source>
        <dbReference type="SAM" id="Phobius"/>
    </source>
</evidence>
<evidence type="ECO:0000313" key="10">
    <source>
        <dbReference type="Proteomes" id="UP001272515"/>
    </source>
</evidence>
<name>A0ABU3ZA61_9FIRM</name>
<keyword evidence="4" id="KW-1003">Cell membrane</keyword>
<proteinExistence type="inferred from homology"/>
<feature type="transmembrane region" description="Helical" evidence="8">
    <location>
        <begin position="30"/>
        <end position="47"/>
    </location>
</feature>
<comment type="caution">
    <text evidence="9">The sequence shown here is derived from an EMBL/GenBank/DDBJ whole genome shotgun (WGS) entry which is preliminary data.</text>
</comment>
<evidence type="ECO:0000256" key="5">
    <source>
        <dbReference type="ARBA" id="ARBA00022692"/>
    </source>
</evidence>
<evidence type="ECO:0000256" key="1">
    <source>
        <dbReference type="ARBA" id="ARBA00004651"/>
    </source>
</evidence>
<feature type="transmembrane region" description="Helical" evidence="8">
    <location>
        <begin position="309"/>
        <end position="339"/>
    </location>
</feature>
<dbReference type="RefSeq" id="WP_317330064.1">
    <property type="nucleotide sequence ID" value="NZ_JAWJZA010000020.1"/>
</dbReference>
<evidence type="ECO:0000256" key="2">
    <source>
        <dbReference type="ARBA" id="ARBA00009773"/>
    </source>
</evidence>
<protein>
    <submittedName>
        <fullName evidence="9">AI-2E family transporter</fullName>
    </submittedName>
</protein>
<dbReference type="Pfam" id="PF01594">
    <property type="entry name" value="AI-2E_transport"/>
    <property type="match status" value="1"/>
</dbReference>
<reference evidence="9 10" key="1">
    <citation type="submission" date="2023-10" db="EMBL/GenBank/DDBJ databases">
        <title>Veillonella sp. nov., isolated from a pig farm feces dump.</title>
        <authorList>
            <person name="Chang Y.-H."/>
        </authorList>
    </citation>
    <scope>NUCLEOTIDE SEQUENCE [LARGE SCALE GENOMIC DNA]</scope>
    <source>
        <strain evidence="9 10">YH-vei2233</strain>
    </source>
</reference>
<dbReference type="PANTHER" id="PTHR21716:SF53">
    <property type="entry name" value="PERMEASE PERM-RELATED"/>
    <property type="match status" value="1"/>
</dbReference>
<feature type="transmembrane region" description="Helical" evidence="8">
    <location>
        <begin position="7"/>
        <end position="24"/>
    </location>
</feature>
<sequence>MAKHSIQYWLRVTMISIMAILLLMGTKAVALPFVVSFVLTLILLPLVNIMQDTLQKRFGLTWLPRSIAILPAFLLVALLLYLATILVLTPFLTEFTRLVANFPSIMSQVYGLTKLIPTGSGETGLPPQIEAVVGMAITRIGNYGVELAQQGITAVFSFAGMLLELLLVPIITFYLLKDGRQLKRSIINVFPEPTTKHLYDAFNQIHQTVGGYLRGQLVLATNMFVIILIVAFAYDLPYPFVLALLAFIAEWMPIIGPFISAGPAIILAALIGGTLAVKVAITYFIILMIDSQIIMPKVMGHIIKLHPVVIISVIFIGGSLYGVIGMMTAVPVTAIIQIIMEKLWYFNKFYKEEQ</sequence>
<feature type="transmembrane region" description="Helical" evidence="8">
    <location>
        <begin position="266"/>
        <end position="289"/>
    </location>
</feature>
<dbReference type="Proteomes" id="UP001272515">
    <property type="component" value="Unassembled WGS sequence"/>
</dbReference>
<keyword evidence="10" id="KW-1185">Reference proteome</keyword>
<feature type="transmembrane region" description="Helical" evidence="8">
    <location>
        <begin position="68"/>
        <end position="92"/>
    </location>
</feature>
<evidence type="ECO:0000256" key="3">
    <source>
        <dbReference type="ARBA" id="ARBA00022448"/>
    </source>
</evidence>
<evidence type="ECO:0000256" key="4">
    <source>
        <dbReference type="ARBA" id="ARBA00022475"/>
    </source>
</evidence>
<comment type="similarity">
    <text evidence="2">Belongs to the autoinducer-2 exporter (AI-2E) (TC 2.A.86) family.</text>
</comment>
<feature type="transmembrane region" description="Helical" evidence="8">
    <location>
        <begin position="152"/>
        <end position="176"/>
    </location>
</feature>
<dbReference type="InterPro" id="IPR002549">
    <property type="entry name" value="AI-2E-like"/>
</dbReference>
<evidence type="ECO:0000256" key="6">
    <source>
        <dbReference type="ARBA" id="ARBA00022989"/>
    </source>
</evidence>
<keyword evidence="7 8" id="KW-0472">Membrane</keyword>
<organism evidence="9 10">
    <name type="scientific">Veillonella absiana</name>
    <dbReference type="NCBI Taxonomy" id="3079305"/>
    <lineage>
        <taxon>Bacteria</taxon>
        <taxon>Bacillati</taxon>
        <taxon>Bacillota</taxon>
        <taxon>Negativicutes</taxon>
        <taxon>Veillonellales</taxon>
        <taxon>Veillonellaceae</taxon>
        <taxon>Veillonella</taxon>
    </lineage>
</organism>
<gene>
    <name evidence="9" type="ORF">RVY80_07100</name>
</gene>
<dbReference type="EMBL" id="JAWJZB010000007">
    <property type="protein sequence ID" value="MDV5088606.1"/>
    <property type="molecule type" value="Genomic_DNA"/>
</dbReference>
<evidence type="ECO:0000313" key="9">
    <source>
        <dbReference type="EMBL" id="MDV5088606.1"/>
    </source>
</evidence>
<keyword evidence="6 8" id="KW-1133">Transmembrane helix</keyword>
<feature type="transmembrane region" description="Helical" evidence="8">
    <location>
        <begin position="217"/>
        <end position="234"/>
    </location>
</feature>